<keyword evidence="2" id="KW-0695">RNA-directed DNA polymerase</keyword>
<dbReference type="InterPro" id="IPR012337">
    <property type="entry name" value="RNaseH-like_sf"/>
</dbReference>
<feature type="domain" description="RNase H type-1" evidence="1">
    <location>
        <begin position="19"/>
        <end position="98"/>
    </location>
</feature>
<protein>
    <submittedName>
        <fullName evidence="2">Putative non-ltr rnase hi domain of reverse transcriptase</fullName>
    </submittedName>
</protein>
<feature type="non-terminal residue" evidence="2">
    <location>
        <position position="1"/>
    </location>
</feature>
<dbReference type="EMBL" id="GEFM01002515">
    <property type="protein sequence ID" value="JAP73281.1"/>
    <property type="molecule type" value="mRNA"/>
</dbReference>
<keyword evidence="2" id="KW-0548">Nucleotidyltransferase</keyword>
<name>A0A131Y5T2_IXORI</name>
<feature type="non-terminal residue" evidence="2">
    <location>
        <position position="98"/>
    </location>
</feature>
<organism evidence="2">
    <name type="scientific">Ixodes ricinus</name>
    <name type="common">Common tick</name>
    <name type="synonym">Acarus ricinus</name>
    <dbReference type="NCBI Taxonomy" id="34613"/>
    <lineage>
        <taxon>Eukaryota</taxon>
        <taxon>Metazoa</taxon>
        <taxon>Ecdysozoa</taxon>
        <taxon>Arthropoda</taxon>
        <taxon>Chelicerata</taxon>
        <taxon>Arachnida</taxon>
        <taxon>Acari</taxon>
        <taxon>Parasitiformes</taxon>
        <taxon>Ixodida</taxon>
        <taxon>Ixodoidea</taxon>
        <taxon>Ixodidae</taxon>
        <taxon>Ixodinae</taxon>
        <taxon>Ixodes</taxon>
    </lineage>
</organism>
<dbReference type="Pfam" id="PF00075">
    <property type="entry name" value="RNase_H"/>
    <property type="match status" value="1"/>
</dbReference>
<dbReference type="GO" id="GO:0003964">
    <property type="term" value="F:RNA-directed DNA polymerase activity"/>
    <property type="evidence" value="ECO:0007669"/>
    <property type="project" value="UniProtKB-KW"/>
</dbReference>
<dbReference type="PROSITE" id="PS50879">
    <property type="entry name" value="RNASE_H_1"/>
    <property type="match status" value="1"/>
</dbReference>
<reference evidence="2" key="1">
    <citation type="submission" date="2016-02" db="EMBL/GenBank/DDBJ databases">
        <title>RNAseq analyses of the midgut from blood- or serum-fed Ixodes ricinus ticks.</title>
        <authorList>
            <person name="Perner J."/>
            <person name="Provaznik J."/>
            <person name="Schrenkova J."/>
            <person name="Urbanova V."/>
            <person name="Ribeiro J.M."/>
            <person name="Kopacek P."/>
        </authorList>
    </citation>
    <scope>NUCLEOTIDE SEQUENCE</scope>
    <source>
        <tissue evidence="2">Gut</tissue>
    </source>
</reference>
<sequence length="98" mass="11000">RRNSAARKHEDEVQLLLEDDTNVIIYTDAAKENKGTAIAHYCANDQRRVAASLGNTTSVKEAELQAIKTAVESAEQEKHKINIYIFTDSKDAVRELKK</sequence>
<keyword evidence="2" id="KW-0808">Transferase</keyword>
<proteinExistence type="evidence at transcript level"/>
<dbReference type="GO" id="GO:0003676">
    <property type="term" value="F:nucleic acid binding"/>
    <property type="evidence" value="ECO:0007669"/>
    <property type="project" value="InterPro"/>
</dbReference>
<dbReference type="InterPro" id="IPR002156">
    <property type="entry name" value="RNaseH_domain"/>
</dbReference>
<dbReference type="InterPro" id="IPR036397">
    <property type="entry name" value="RNaseH_sf"/>
</dbReference>
<accession>A0A131Y5T2</accession>
<dbReference type="GO" id="GO:0004523">
    <property type="term" value="F:RNA-DNA hybrid ribonuclease activity"/>
    <property type="evidence" value="ECO:0007669"/>
    <property type="project" value="InterPro"/>
</dbReference>
<dbReference type="AlphaFoldDB" id="A0A131Y5T2"/>
<evidence type="ECO:0000313" key="2">
    <source>
        <dbReference type="EMBL" id="JAP73281.1"/>
    </source>
</evidence>
<evidence type="ECO:0000259" key="1">
    <source>
        <dbReference type="PROSITE" id="PS50879"/>
    </source>
</evidence>
<dbReference type="SUPFAM" id="SSF53098">
    <property type="entry name" value="Ribonuclease H-like"/>
    <property type="match status" value="1"/>
</dbReference>
<dbReference type="Gene3D" id="3.30.420.10">
    <property type="entry name" value="Ribonuclease H-like superfamily/Ribonuclease H"/>
    <property type="match status" value="1"/>
</dbReference>